<organism evidence="1 2">
    <name type="scientific">Pangasianodon gigas</name>
    <name type="common">Mekong giant catfish</name>
    <name type="synonym">Pangasius gigas</name>
    <dbReference type="NCBI Taxonomy" id="30993"/>
    <lineage>
        <taxon>Eukaryota</taxon>
        <taxon>Metazoa</taxon>
        <taxon>Chordata</taxon>
        <taxon>Craniata</taxon>
        <taxon>Vertebrata</taxon>
        <taxon>Euteleostomi</taxon>
        <taxon>Actinopterygii</taxon>
        <taxon>Neopterygii</taxon>
        <taxon>Teleostei</taxon>
        <taxon>Ostariophysi</taxon>
        <taxon>Siluriformes</taxon>
        <taxon>Pangasiidae</taxon>
        <taxon>Pangasianodon</taxon>
    </lineage>
</organism>
<gene>
    <name evidence="1" type="ORF">PGIGA_G00229810</name>
</gene>
<dbReference type="Proteomes" id="UP000829447">
    <property type="component" value="Linkage Group LG6"/>
</dbReference>
<proteinExistence type="predicted"/>
<reference evidence="1 2" key="1">
    <citation type="journal article" date="2022" name="bioRxiv">
        <title>An ancient truncated duplication of the anti-Mullerian hormone receptor type 2 gene is a potential conserved master sex determinant in the Pangasiidae catfish family.</title>
        <authorList>
            <person name="Wen M."/>
            <person name="Pan Q."/>
            <person name="Jouanno E."/>
            <person name="Montfort J."/>
            <person name="Zahm M."/>
            <person name="Cabau C."/>
            <person name="Klopp C."/>
            <person name="Iampietro C."/>
            <person name="Roques C."/>
            <person name="Bouchez O."/>
            <person name="Castinel A."/>
            <person name="Donnadieu C."/>
            <person name="Parrinello H."/>
            <person name="Poncet C."/>
            <person name="Belmonte E."/>
            <person name="Gautier V."/>
            <person name="Avarre J.-C."/>
            <person name="Dugue R."/>
            <person name="Gustiano R."/>
            <person name="Ha T.T.T."/>
            <person name="Campet M."/>
            <person name="Sriphairoj K."/>
            <person name="Ribolli J."/>
            <person name="de Almeida F.L."/>
            <person name="Desvignes T."/>
            <person name="Postlethwait J.H."/>
            <person name="Bucao C.F."/>
            <person name="Robinson-Rechavi M."/>
            <person name="Bobe J."/>
            <person name="Herpin A."/>
            <person name="Guiguen Y."/>
        </authorList>
    </citation>
    <scope>NUCLEOTIDE SEQUENCE [LARGE SCALE GENOMIC DNA]</scope>
    <source>
        <strain evidence="1">YG-Dec2019</strain>
    </source>
</reference>
<dbReference type="EMBL" id="CM040459">
    <property type="protein sequence ID" value="MCI4379575.1"/>
    <property type="molecule type" value="Genomic_DNA"/>
</dbReference>
<evidence type="ECO:0000313" key="2">
    <source>
        <dbReference type="Proteomes" id="UP000829447"/>
    </source>
</evidence>
<sequence length="178" mass="18814">MGAKPSRRKSNGAGAPSEQKCDDPKAEVDTMPAEEAPQVDITPRDLTTQDAVSEEPEDVLSKSMEIVKPRMASVSVEDPTELVAAAPDPEAKRDSLTGFSQEVSTKIEVSIPESPADPAPIPCEPLTTEDQSIPEAPEHGAEAAVGDVEASAVENEAVSGQEVSETEELLVYMNQDDA</sequence>
<keyword evidence="2" id="KW-1185">Reference proteome</keyword>
<accession>A0ACC5WMM2</accession>
<name>A0ACC5WMM2_PANGG</name>
<comment type="caution">
    <text evidence="1">The sequence shown here is derived from an EMBL/GenBank/DDBJ whole genome shotgun (WGS) entry which is preliminary data.</text>
</comment>
<evidence type="ECO:0000313" key="1">
    <source>
        <dbReference type="EMBL" id="MCI4379575.1"/>
    </source>
</evidence>
<protein>
    <submittedName>
        <fullName evidence="1">Uncharacterized protein</fullName>
    </submittedName>
</protein>